<dbReference type="InParanoid" id="F4SAL4"/>
<dbReference type="AlphaFoldDB" id="F4SAL4"/>
<dbReference type="Proteomes" id="UP000001072">
    <property type="component" value="Unassembled WGS sequence"/>
</dbReference>
<evidence type="ECO:0000256" key="1">
    <source>
        <dbReference type="SAM" id="MobiDB-lite"/>
    </source>
</evidence>
<evidence type="ECO:0000313" key="2">
    <source>
        <dbReference type="EMBL" id="EGF98287.1"/>
    </source>
</evidence>
<dbReference type="GeneID" id="18925049"/>
<keyword evidence="3" id="KW-1185">Reference proteome</keyword>
<reference evidence="3" key="1">
    <citation type="journal article" date="2011" name="Proc. Natl. Acad. Sci. U.S.A.">
        <title>Obligate biotrophy features unraveled by the genomic analysis of rust fungi.</title>
        <authorList>
            <person name="Duplessis S."/>
            <person name="Cuomo C.A."/>
            <person name="Lin Y.-C."/>
            <person name="Aerts A."/>
            <person name="Tisserant E."/>
            <person name="Veneault-Fourrey C."/>
            <person name="Joly D.L."/>
            <person name="Hacquard S."/>
            <person name="Amselem J."/>
            <person name="Cantarel B.L."/>
            <person name="Chiu R."/>
            <person name="Coutinho P.M."/>
            <person name="Feau N."/>
            <person name="Field M."/>
            <person name="Frey P."/>
            <person name="Gelhaye E."/>
            <person name="Goldberg J."/>
            <person name="Grabherr M.G."/>
            <person name="Kodira C.D."/>
            <person name="Kohler A."/>
            <person name="Kuees U."/>
            <person name="Lindquist E.A."/>
            <person name="Lucas S.M."/>
            <person name="Mago R."/>
            <person name="Mauceli E."/>
            <person name="Morin E."/>
            <person name="Murat C."/>
            <person name="Pangilinan J.L."/>
            <person name="Park R."/>
            <person name="Pearson M."/>
            <person name="Quesneville H."/>
            <person name="Rouhier N."/>
            <person name="Sakthikumar S."/>
            <person name="Salamov A.A."/>
            <person name="Schmutz J."/>
            <person name="Selles B."/>
            <person name="Shapiro H."/>
            <person name="Tanguay P."/>
            <person name="Tuskan G.A."/>
            <person name="Henrissat B."/>
            <person name="Van de Peer Y."/>
            <person name="Rouze P."/>
            <person name="Ellis J.G."/>
            <person name="Dodds P.N."/>
            <person name="Schein J.E."/>
            <person name="Zhong S."/>
            <person name="Hamelin R.C."/>
            <person name="Grigoriev I.V."/>
            <person name="Szabo L.J."/>
            <person name="Martin F."/>
        </authorList>
    </citation>
    <scope>NUCLEOTIDE SEQUENCE [LARGE SCALE GENOMIC DNA]</scope>
    <source>
        <strain evidence="3">98AG31 / pathotype 3-4-7</strain>
    </source>
</reference>
<dbReference type="VEuPathDB" id="FungiDB:MELLADRAFT_113652"/>
<organism evidence="3">
    <name type="scientific">Melampsora larici-populina (strain 98AG31 / pathotype 3-4-7)</name>
    <name type="common">Poplar leaf rust fungus</name>
    <dbReference type="NCBI Taxonomy" id="747676"/>
    <lineage>
        <taxon>Eukaryota</taxon>
        <taxon>Fungi</taxon>
        <taxon>Dikarya</taxon>
        <taxon>Basidiomycota</taxon>
        <taxon>Pucciniomycotina</taxon>
        <taxon>Pucciniomycetes</taxon>
        <taxon>Pucciniales</taxon>
        <taxon>Melampsoraceae</taxon>
        <taxon>Melampsora</taxon>
    </lineage>
</organism>
<evidence type="ECO:0000313" key="3">
    <source>
        <dbReference type="Proteomes" id="UP000001072"/>
    </source>
</evidence>
<feature type="compositionally biased region" description="Polar residues" evidence="1">
    <location>
        <begin position="273"/>
        <end position="295"/>
    </location>
</feature>
<name>F4SAL4_MELLP</name>
<feature type="region of interest" description="Disordered" evidence="1">
    <location>
        <begin position="271"/>
        <end position="314"/>
    </location>
</feature>
<gene>
    <name evidence="2" type="ORF">MELLADRAFT_113652</name>
</gene>
<dbReference type="HOGENOM" id="CLU_063271_0_0_1"/>
<accession>F4SAL4</accession>
<sequence length="372" mass="40566">MASVTEETNQQLKQGMRICDCSNCRPEEAEALWLAQPALTSANFDEALSMDKASLIALVAALPAAAIPPRPEPRPVSFTCGKNDTIKSSKSLKALADRFYKNFTSFFRKVMIWPSNLGPDDYFGRDLAWDLVKNIDLFTQPSDFAAVLASESLVGQFDCLFSTFLQWKVDYDTHAAFTEAIARRKAAMRTTHTKTVQSVKGALLGKTRQDAKKKAKVAQRESQKQQVAMKKAACEALRSQVAKANVGSLAGSSQATLNAKTQAGRPSIAMLAQSAQRGHQTQSSAHSTAQAQTCPNVGKRTADDPPTMVDPKRQMSLNYCDLTAKYSPPDPEGARRNTYPGSLRRTSGTPAWLGWLLREGLTGKLSCDLIAI</sequence>
<dbReference type="KEGG" id="mlr:MELLADRAFT_113652"/>
<dbReference type="EMBL" id="GL883179">
    <property type="protein sequence ID" value="EGF98287.1"/>
    <property type="molecule type" value="Genomic_DNA"/>
</dbReference>
<protein>
    <submittedName>
        <fullName evidence="2">Uncharacterized protein</fullName>
    </submittedName>
</protein>
<proteinExistence type="predicted"/>
<dbReference type="RefSeq" id="XP_007418434.1">
    <property type="nucleotide sequence ID" value="XM_007418372.1"/>
</dbReference>